<dbReference type="RefSeq" id="WP_181369250.1">
    <property type="nucleotide sequence ID" value="NZ_JRFU01000014.1"/>
</dbReference>
<accession>A0A2V1JS61</accession>
<comment type="caution">
    <text evidence="6">The sequence shown here is derived from an EMBL/GenBank/DDBJ whole genome shotgun (WGS) entry which is preliminary data.</text>
</comment>
<feature type="binding site" evidence="4">
    <location>
        <begin position="7"/>
        <end position="14"/>
    </location>
    <ligand>
        <name>substrate</name>
    </ligand>
</feature>
<dbReference type="PIRSF" id="PIRSF000709">
    <property type="entry name" value="6PFK_2-Ptase"/>
    <property type="match status" value="1"/>
</dbReference>
<evidence type="ECO:0000256" key="3">
    <source>
        <dbReference type="PIRSR" id="PIRSR613078-1"/>
    </source>
</evidence>
<sequence>MYLYLMRHGETFWNKKGLIQGSSDIELTPYGEELARDTRDGFEKDQIHFQRIYSSPYKRAVRTAEIIAEKQEADVQVDMRIREMCFGKYEGEKIKAVKEVDENIANCFLHPSLYMADETADSFQDLYDRIAAFLKDEVVPMEQDPSIENILVVCHGAVIRAFLTYLRKMPLDEFWSIHQPNCCVNRIRLENGIFTIEKENILYYDDPELLHRGVL</sequence>
<feature type="binding site" evidence="4">
    <location>
        <position position="59"/>
    </location>
    <ligand>
        <name>substrate</name>
    </ligand>
</feature>
<evidence type="ECO:0000256" key="2">
    <source>
        <dbReference type="ARBA" id="ARBA00023235"/>
    </source>
</evidence>
<gene>
    <name evidence="6" type="ORF">LG34_01825</name>
</gene>
<dbReference type="GO" id="GO:0016791">
    <property type="term" value="F:phosphatase activity"/>
    <property type="evidence" value="ECO:0007669"/>
    <property type="project" value="TreeGrafter"/>
</dbReference>
<dbReference type="Pfam" id="PF00300">
    <property type="entry name" value="His_Phos_1"/>
    <property type="match status" value="1"/>
</dbReference>
<dbReference type="PANTHER" id="PTHR48100:SF1">
    <property type="entry name" value="HISTIDINE PHOSPHATASE FAMILY PROTEIN-RELATED"/>
    <property type="match status" value="1"/>
</dbReference>
<dbReference type="InterPro" id="IPR013078">
    <property type="entry name" value="His_Pase_superF_clade-1"/>
</dbReference>
<dbReference type="InterPro" id="IPR029033">
    <property type="entry name" value="His_PPase_superfam"/>
</dbReference>
<dbReference type="CDD" id="cd07067">
    <property type="entry name" value="HP_PGM_like"/>
    <property type="match status" value="1"/>
</dbReference>
<evidence type="ECO:0000256" key="1">
    <source>
        <dbReference type="ARBA" id="ARBA00023152"/>
    </source>
</evidence>
<evidence type="ECO:0000313" key="7">
    <source>
        <dbReference type="Proteomes" id="UP000245288"/>
    </source>
</evidence>
<dbReference type="PROSITE" id="PS00175">
    <property type="entry name" value="PG_MUTASE"/>
    <property type="match status" value="1"/>
</dbReference>
<name>A0A2V1JS61_EUBRA</name>
<dbReference type="Gene3D" id="3.40.50.1240">
    <property type="entry name" value="Phosphoglycerate mutase-like"/>
    <property type="match status" value="1"/>
</dbReference>
<organism evidence="6 7">
    <name type="scientific">Eubacterium ramulus</name>
    <dbReference type="NCBI Taxonomy" id="39490"/>
    <lineage>
        <taxon>Bacteria</taxon>
        <taxon>Bacillati</taxon>
        <taxon>Bacillota</taxon>
        <taxon>Clostridia</taxon>
        <taxon>Eubacteriales</taxon>
        <taxon>Eubacteriaceae</taxon>
        <taxon>Eubacterium</taxon>
    </lineage>
</organism>
<dbReference type="AlphaFoldDB" id="A0A2V1JS61"/>
<feature type="active site" description="Proton donor/acceptor" evidence="3">
    <location>
        <position position="83"/>
    </location>
</feature>
<dbReference type="InterPro" id="IPR050275">
    <property type="entry name" value="PGM_Phosphatase"/>
</dbReference>
<dbReference type="SMART" id="SM00855">
    <property type="entry name" value="PGAM"/>
    <property type="match status" value="1"/>
</dbReference>
<dbReference type="SUPFAM" id="SSF53254">
    <property type="entry name" value="Phosphoglycerate mutase-like"/>
    <property type="match status" value="1"/>
</dbReference>
<keyword evidence="2" id="KW-0413">Isomerase</keyword>
<protein>
    <recommendedName>
        <fullName evidence="8">Histidine phosphatase family protein</fullName>
    </recommendedName>
</protein>
<dbReference type="PANTHER" id="PTHR48100">
    <property type="entry name" value="BROAD-SPECIFICITY PHOSPHATASE YOR283W-RELATED"/>
    <property type="match status" value="1"/>
</dbReference>
<evidence type="ECO:0000256" key="5">
    <source>
        <dbReference type="PIRSR" id="PIRSR613078-3"/>
    </source>
</evidence>
<dbReference type="GO" id="GO:0005737">
    <property type="term" value="C:cytoplasm"/>
    <property type="evidence" value="ECO:0007669"/>
    <property type="project" value="TreeGrafter"/>
</dbReference>
<dbReference type="Proteomes" id="UP000245288">
    <property type="component" value="Unassembled WGS sequence"/>
</dbReference>
<feature type="site" description="Transition state stabilizer" evidence="5">
    <location>
        <position position="155"/>
    </location>
</feature>
<evidence type="ECO:0000256" key="4">
    <source>
        <dbReference type="PIRSR" id="PIRSR613078-2"/>
    </source>
</evidence>
<keyword evidence="7" id="KW-1185">Reference proteome</keyword>
<evidence type="ECO:0008006" key="8">
    <source>
        <dbReference type="Google" id="ProtNLM"/>
    </source>
</evidence>
<feature type="active site" description="Tele-phosphohistidine intermediate" evidence="3">
    <location>
        <position position="8"/>
    </location>
</feature>
<dbReference type="InterPro" id="IPR001345">
    <property type="entry name" value="PG/BPGM_mutase_AS"/>
</dbReference>
<proteinExistence type="predicted"/>
<evidence type="ECO:0000313" key="6">
    <source>
        <dbReference type="EMBL" id="PWE87800.1"/>
    </source>
</evidence>
<reference evidence="6 7" key="1">
    <citation type="submission" date="2014-09" db="EMBL/GenBank/DDBJ databases">
        <title>Butyrate-producing bacteria isolated from human gut.</title>
        <authorList>
            <person name="Zhang Q."/>
            <person name="Zhao L."/>
        </authorList>
    </citation>
    <scope>NUCLEOTIDE SEQUENCE [LARGE SCALE GENOMIC DNA]</scope>
    <source>
        <strain evidence="6 7">21</strain>
    </source>
</reference>
<keyword evidence="1" id="KW-0324">Glycolysis</keyword>
<dbReference type="EMBL" id="JRFU01000014">
    <property type="protein sequence ID" value="PWE87800.1"/>
    <property type="molecule type" value="Genomic_DNA"/>
</dbReference>